<evidence type="ECO:0000256" key="1">
    <source>
        <dbReference type="SAM" id="MobiDB-lite"/>
    </source>
</evidence>
<dbReference type="InterPro" id="IPR027954">
    <property type="entry name" value="Transcobalamin-like_C"/>
</dbReference>
<organism evidence="4 5">
    <name type="scientific">Desulfofundulus salinus</name>
    <dbReference type="NCBI Taxonomy" id="2419843"/>
    <lineage>
        <taxon>Bacteria</taxon>
        <taxon>Bacillati</taxon>
        <taxon>Bacillota</taxon>
        <taxon>Clostridia</taxon>
        <taxon>Eubacteriales</taxon>
        <taxon>Peptococcaceae</taxon>
        <taxon>Desulfofundulus</taxon>
    </lineage>
</organism>
<protein>
    <submittedName>
        <fullName evidence="4">DUF4430 domain-containing protein</fullName>
    </submittedName>
</protein>
<evidence type="ECO:0000313" key="4">
    <source>
        <dbReference type="EMBL" id="RKO66559.1"/>
    </source>
</evidence>
<evidence type="ECO:0000256" key="2">
    <source>
        <dbReference type="SAM" id="Phobius"/>
    </source>
</evidence>
<dbReference type="Pfam" id="PF14478">
    <property type="entry name" value="DUF4430"/>
    <property type="match status" value="1"/>
</dbReference>
<dbReference type="EMBL" id="RBWE01000001">
    <property type="protein sequence ID" value="RKO66559.1"/>
    <property type="molecule type" value="Genomic_DNA"/>
</dbReference>
<feature type="compositionally biased region" description="Low complexity" evidence="1">
    <location>
        <begin position="155"/>
        <end position="168"/>
    </location>
</feature>
<evidence type="ECO:0000313" key="5">
    <source>
        <dbReference type="Proteomes" id="UP000271256"/>
    </source>
</evidence>
<dbReference type="Proteomes" id="UP000271256">
    <property type="component" value="Unassembled WGS sequence"/>
</dbReference>
<gene>
    <name evidence="4" type="ORF">D7024_06080</name>
</gene>
<feature type="domain" description="Transcobalamin-like C-terminal" evidence="3">
    <location>
        <begin position="225"/>
        <end position="290"/>
    </location>
</feature>
<dbReference type="AlphaFoldDB" id="A0A494WT71"/>
<sequence length="307" mass="32954">MIWQQYLLRMPGEPGACCRPRAALVRERMPFRSLGRYSMKCLLLFTWGDSMKRKLIYVTGLLVILAGVLGPALYMHKVFSSQQQYRQAYSNQVTDSQTTNYSATEQENAPAQSQPAAGSGQPSAGISTTRPSGESTPSPSPAAKEKAGAAGGGQSKQSTAASRQSTASGGPDESASSGEPAKNASAAPESEAACRVWVAVIGKNDEFLFRPAQVTVKPDNKWGITALGALDATGLPYAMKPAWPDFVDSIGGQACSGMAGWMYSVNGEVPMHMASKHPVKTGDKVIWWYSRSMDQPPPRWEDLVSKK</sequence>
<feature type="compositionally biased region" description="Polar residues" evidence="1">
    <location>
        <begin position="96"/>
        <end position="133"/>
    </location>
</feature>
<evidence type="ECO:0000259" key="3">
    <source>
        <dbReference type="Pfam" id="PF14478"/>
    </source>
</evidence>
<reference evidence="4 5" key="1">
    <citation type="submission" date="2018-10" db="EMBL/GenBank/DDBJ databases">
        <authorList>
            <person name="Grouzdev D.S."/>
            <person name="Krutkina M.S."/>
            <person name="Tourova T.P."/>
            <person name="Nazina T.N."/>
        </authorList>
    </citation>
    <scope>NUCLEOTIDE SEQUENCE [LARGE SCALE GENOMIC DNA]</scope>
    <source>
        <strain evidence="4 5">435</strain>
    </source>
</reference>
<keyword evidence="2" id="KW-0472">Membrane</keyword>
<feature type="region of interest" description="Disordered" evidence="1">
    <location>
        <begin position="96"/>
        <end position="189"/>
    </location>
</feature>
<feature type="transmembrane region" description="Helical" evidence="2">
    <location>
        <begin position="55"/>
        <end position="74"/>
    </location>
</feature>
<dbReference type="Gene3D" id="2.170.130.30">
    <property type="match status" value="1"/>
</dbReference>
<proteinExistence type="predicted"/>
<keyword evidence="5" id="KW-1185">Reference proteome</keyword>
<name>A0A494WT71_9FIRM</name>
<accession>A0A494WT71</accession>
<keyword evidence="2" id="KW-0812">Transmembrane</keyword>
<comment type="caution">
    <text evidence="4">The sequence shown here is derived from an EMBL/GenBank/DDBJ whole genome shotgun (WGS) entry which is preliminary data.</text>
</comment>
<keyword evidence="2" id="KW-1133">Transmembrane helix</keyword>